<accession>A0ABT2STW5</accession>
<evidence type="ECO:0000313" key="2">
    <source>
        <dbReference type="EMBL" id="MCU6737808.1"/>
    </source>
</evidence>
<reference evidence="2 3" key="1">
    <citation type="journal article" date="2021" name="ISME Commun">
        <title>Automated analysis of genomic sequences facilitates high-throughput and comprehensive description of bacteria.</title>
        <authorList>
            <person name="Hitch T.C.A."/>
        </authorList>
    </citation>
    <scope>NUCLEOTIDE SEQUENCE [LARGE SCALE GENOMIC DNA]</scope>
    <source>
        <strain evidence="2 3">H4_15</strain>
    </source>
</reference>
<feature type="transmembrane region" description="Helical" evidence="1">
    <location>
        <begin position="136"/>
        <end position="157"/>
    </location>
</feature>
<keyword evidence="1" id="KW-1133">Transmembrane helix</keyword>
<keyword evidence="1" id="KW-0812">Transmembrane</keyword>
<proteinExistence type="predicted"/>
<feature type="transmembrane region" description="Helical" evidence="1">
    <location>
        <begin position="235"/>
        <end position="253"/>
    </location>
</feature>
<evidence type="ECO:0000256" key="1">
    <source>
        <dbReference type="SAM" id="Phobius"/>
    </source>
</evidence>
<feature type="transmembrane region" description="Helical" evidence="1">
    <location>
        <begin position="265"/>
        <end position="287"/>
    </location>
</feature>
<feature type="transmembrane region" description="Helical" evidence="1">
    <location>
        <begin position="299"/>
        <end position="323"/>
    </location>
</feature>
<feature type="transmembrane region" description="Helical" evidence="1">
    <location>
        <begin position="209"/>
        <end position="229"/>
    </location>
</feature>
<comment type="caution">
    <text evidence="2">The sequence shown here is derived from an EMBL/GenBank/DDBJ whole genome shotgun (WGS) entry which is preliminary data.</text>
</comment>
<dbReference type="RefSeq" id="WP_147579852.1">
    <property type="nucleotide sequence ID" value="NZ_JAOQJR010000003.1"/>
</dbReference>
<dbReference type="Proteomes" id="UP001208364">
    <property type="component" value="Unassembled WGS sequence"/>
</dbReference>
<name>A0ABT2STW5_9FIRM</name>
<feature type="transmembrane region" description="Helical" evidence="1">
    <location>
        <begin position="169"/>
        <end position="189"/>
    </location>
</feature>
<protein>
    <recommendedName>
        <fullName evidence="4">ABC transporter domain-containing protein</fullName>
    </recommendedName>
</protein>
<keyword evidence="1" id="KW-0472">Membrane</keyword>
<organism evidence="2 3">
    <name type="scientific">[Clostridium] ammoniilyticum</name>
    <dbReference type="NCBI Taxonomy" id="2981784"/>
    <lineage>
        <taxon>Bacteria</taxon>
        <taxon>Bacillati</taxon>
        <taxon>Bacillota</taxon>
        <taxon>Erysipelotrichia</taxon>
        <taxon>Erysipelotrichales</taxon>
        <taxon>Coprobacillaceae</taxon>
        <taxon>Faecalibacillus</taxon>
    </lineage>
</organism>
<evidence type="ECO:0000313" key="3">
    <source>
        <dbReference type="Proteomes" id="UP001208364"/>
    </source>
</evidence>
<evidence type="ECO:0008006" key="4">
    <source>
        <dbReference type="Google" id="ProtNLM"/>
    </source>
</evidence>
<keyword evidence="3" id="KW-1185">Reference proteome</keyword>
<sequence length="534" mass="62980">MKVESLNSSFLKCLEYILKKYRYKCSIQNNRYIFNKLVQMESPYSILDELNIKYQKVNCLSSGYNIKIENNIAKVICIDNDDLIDGTNGCSDEVIKDKSDTFIIIESIPNDCIKLLSKKNYIIYSIKQFQYDLINLLKIFIIALINDISIFIIGAMFENIIDNLIPYRNIRMIFISILIAFSFCILFLINTDIKKRLFNKRAKRSNESCYKIINLITTVLIIIPIYFYNLEMFKYMLFSVSVILICDYVLFLLNCNIKSNFYKFFYILLVTFSILMMVFTNIAIYINNGINRGSILSNLLIYSYIIYTAVDAYDLFEIVIINLKKLYKDFYIKQLNELKESSIINEINDIFIQDNNKKKIYLKKGALNVIHSFQTSNKKNAFELFRYLKRYSNLEIFFNKINCLNIKKVSINEKCVVIGNNYFDKSLEVYDYLIEQNNIDEKSLEIILKEINLYECSKKNLIKGKEYFTDFEALLLLISYYIITNKKVIIFDNILSKFDSHTLYLIDKVLKNQEIYGISFECNCLNDYFPSTLL</sequence>
<gene>
    <name evidence="2" type="ORF">OCV55_03830</name>
</gene>
<dbReference type="EMBL" id="JAOQJR010000003">
    <property type="protein sequence ID" value="MCU6737808.1"/>
    <property type="molecule type" value="Genomic_DNA"/>
</dbReference>